<name>A0A831YYH3_UNCKA</name>
<keyword evidence="2" id="KW-0285">Flavoprotein</keyword>
<dbReference type="PANTHER" id="PTHR43429">
    <property type="entry name" value="PYRIDINE NUCLEOTIDE-DISULFIDE OXIDOREDUCTASE DOMAIN-CONTAINING"/>
    <property type="match status" value="1"/>
</dbReference>
<gene>
    <name evidence="5" type="ORF">ENR01_00950</name>
</gene>
<dbReference type="PANTHER" id="PTHR43429:SF3">
    <property type="entry name" value="NITRITE REDUCTASE [NAD(P)H]"/>
    <property type="match status" value="1"/>
</dbReference>
<dbReference type="InterPro" id="IPR036188">
    <property type="entry name" value="FAD/NAD-bd_sf"/>
</dbReference>
<dbReference type="SUPFAM" id="SSF51905">
    <property type="entry name" value="FAD/NAD(P)-binding domain"/>
    <property type="match status" value="2"/>
</dbReference>
<sequence>MNEVTYLIVGGGVAGTTAAETLRASDKEGSIAIVSDEPHRFYSRILLSKPNFFLEKIPFDQIWLKEESWYAQNRVALLLGRQAAKLDPSGKIVTLDDGSQWRYRKLLLAVGTRARKWGVPGADKKGVLSLRTLDDAKEIISRVKTAKQAILIGSGFISFEMAEMLRLAGVDVTLVILESYYWEPLLDEISGRMIEKALLANGVKIRHKSEVAQIEGGESVEGIILKDGTKLPCQLIIAGIGVDCSLDWVKASGVETNRGILADEYLQTTAPDIWTAGDVAEFNDAILGERVQLGNWVNAQMQGRAAGANMLGQKQPFRLVSFYTTQGFGITIGFVGNVRVTPDREVVPRGSAEEGKYGRLILHQDKLVGATLVNLAGELGSVSKLIEKGTDLSAKKSEISRLGTNLQVLL</sequence>
<dbReference type="Gene3D" id="3.50.50.60">
    <property type="entry name" value="FAD/NAD(P)-binding domain"/>
    <property type="match status" value="2"/>
</dbReference>
<evidence type="ECO:0000256" key="2">
    <source>
        <dbReference type="ARBA" id="ARBA00022630"/>
    </source>
</evidence>
<dbReference type="InterPro" id="IPR023753">
    <property type="entry name" value="FAD/NAD-binding_dom"/>
</dbReference>
<evidence type="ECO:0000256" key="1">
    <source>
        <dbReference type="ARBA" id="ARBA00001974"/>
    </source>
</evidence>
<dbReference type="InterPro" id="IPR050260">
    <property type="entry name" value="FAD-bd_OxRdtase"/>
</dbReference>
<dbReference type="Gene3D" id="3.30.390.30">
    <property type="match status" value="1"/>
</dbReference>
<feature type="domain" description="FAD/NAD(P)-binding" evidence="4">
    <location>
        <begin position="6"/>
        <end position="303"/>
    </location>
</feature>
<dbReference type="InterPro" id="IPR016156">
    <property type="entry name" value="FAD/NAD-linked_Rdtase_dimer_sf"/>
</dbReference>
<dbReference type="AlphaFoldDB" id="A0A831YYH3"/>
<dbReference type="Pfam" id="PF07992">
    <property type="entry name" value="Pyr_redox_2"/>
    <property type="match status" value="1"/>
</dbReference>
<protein>
    <submittedName>
        <fullName evidence="5">NAD(P)/FAD-dependent oxidoreductase</fullName>
    </submittedName>
</protein>
<dbReference type="EMBL" id="DSPJ01000031">
    <property type="protein sequence ID" value="HEX61712.1"/>
    <property type="molecule type" value="Genomic_DNA"/>
</dbReference>
<dbReference type="GO" id="GO:0016491">
    <property type="term" value="F:oxidoreductase activity"/>
    <property type="evidence" value="ECO:0007669"/>
    <property type="project" value="InterPro"/>
</dbReference>
<organism evidence="5">
    <name type="scientific">candidate division WWE3 bacterium</name>
    <dbReference type="NCBI Taxonomy" id="2053526"/>
    <lineage>
        <taxon>Bacteria</taxon>
        <taxon>Katanobacteria</taxon>
    </lineage>
</organism>
<reference evidence="5" key="1">
    <citation type="journal article" date="2020" name="mSystems">
        <title>Genome- and Community-Level Interaction Insights into Carbon Utilization and Element Cycling Functions of Hydrothermarchaeota in Hydrothermal Sediment.</title>
        <authorList>
            <person name="Zhou Z."/>
            <person name="Liu Y."/>
            <person name="Xu W."/>
            <person name="Pan J."/>
            <person name="Luo Z.H."/>
            <person name="Li M."/>
        </authorList>
    </citation>
    <scope>NUCLEOTIDE SEQUENCE [LARGE SCALE GENOMIC DNA]</scope>
    <source>
        <strain evidence="5">SpSt-361</strain>
    </source>
</reference>
<dbReference type="SUPFAM" id="SSF55424">
    <property type="entry name" value="FAD/NAD-linked reductases, dimerisation (C-terminal) domain"/>
    <property type="match status" value="1"/>
</dbReference>
<comment type="cofactor">
    <cofactor evidence="1">
        <name>FAD</name>
        <dbReference type="ChEBI" id="CHEBI:57692"/>
    </cofactor>
</comment>
<evidence type="ECO:0000256" key="3">
    <source>
        <dbReference type="ARBA" id="ARBA00022827"/>
    </source>
</evidence>
<dbReference type="PRINTS" id="PR00411">
    <property type="entry name" value="PNDRDTASEI"/>
</dbReference>
<keyword evidence="3" id="KW-0274">FAD</keyword>
<evidence type="ECO:0000313" key="5">
    <source>
        <dbReference type="EMBL" id="HEX61712.1"/>
    </source>
</evidence>
<comment type="caution">
    <text evidence="5">The sequence shown here is derived from an EMBL/GenBank/DDBJ whole genome shotgun (WGS) entry which is preliminary data.</text>
</comment>
<evidence type="ECO:0000259" key="4">
    <source>
        <dbReference type="Pfam" id="PF07992"/>
    </source>
</evidence>
<accession>A0A831YYH3</accession>
<dbReference type="PRINTS" id="PR00368">
    <property type="entry name" value="FADPNR"/>
</dbReference>
<proteinExistence type="predicted"/>